<proteinExistence type="predicted"/>
<feature type="transmembrane region" description="Helical" evidence="1">
    <location>
        <begin position="57"/>
        <end position="79"/>
    </location>
</feature>
<gene>
    <name evidence="2" type="ORF">SGQ83_10785</name>
</gene>
<dbReference type="EMBL" id="JAWXVI010000006">
    <property type="protein sequence ID" value="MDX6189838.1"/>
    <property type="molecule type" value="Genomic_DNA"/>
</dbReference>
<comment type="caution">
    <text evidence="2">The sequence shown here is derived from an EMBL/GenBank/DDBJ whole genome shotgun (WGS) entry which is preliminary data.</text>
</comment>
<evidence type="ECO:0000313" key="3">
    <source>
        <dbReference type="Proteomes" id="UP001273350"/>
    </source>
</evidence>
<sequence>MYVQYSMYLGLFLIACQYVYDYNLLFDFNLFAISLTSLLLVCYALMHLYNQLATEKVYYFITIGIIIYMLPSTVLYLIGNLTENLSKDFKYISWQLNACLVIVQQVLYLYECKVSFLKKEATLKI</sequence>
<evidence type="ECO:0000256" key="1">
    <source>
        <dbReference type="SAM" id="Phobius"/>
    </source>
</evidence>
<protein>
    <submittedName>
        <fullName evidence="2">Uncharacterized protein</fullName>
    </submittedName>
</protein>
<keyword evidence="1" id="KW-1133">Transmembrane helix</keyword>
<keyword evidence="3" id="KW-1185">Reference proteome</keyword>
<organism evidence="2 3">
    <name type="scientific">Flavobacterium cupriresistens</name>
    <dbReference type="NCBI Taxonomy" id="2893885"/>
    <lineage>
        <taxon>Bacteria</taxon>
        <taxon>Pseudomonadati</taxon>
        <taxon>Bacteroidota</taxon>
        <taxon>Flavobacteriia</taxon>
        <taxon>Flavobacteriales</taxon>
        <taxon>Flavobacteriaceae</taxon>
        <taxon>Flavobacterium</taxon>
    </lineage>
</organism>
<keyword evidence="1" id="KW-0472">Membrane</keyword>
<keyword evidence="1" id="KW-0812">Transmembrane</keyword>
<reference evidence="2 3" key="1">
    <citation type="submission" date="2023-11" db="EMBL/GenBank/DDBJ databases">
        <title>Unpublished Manusciprt.</title>
        <authorList>
            <person name="Saticioglu I.B."/>
            <person name="Ay H."/>
            <person name="Ajmi N."/>
            <person name="Altun S."/>
            <person name="Duman M."/>
        </authorList>
    </citation>
    <scope>NUCLEOTIDE SEQUENCE [LARGE SCALE GENOMIC DNA]</scope>
    <source>
        <strain evidence="2 3">Fl-318</strain>
    </source>
</reference>
<dbReference type="Proteomes" id="UP001273350">
    <property type="component" value="Unassembled WGS sequence"/>
</dbReference>
<accession>A0ABU4RD88</accession>
<name>A0ABU4RD88_9FLAO</name>
<feature type="transmembrane region" description="Helical" evidence="1">
    <location>
        <begin position="26"/>
        <end position="45"/>
    </location>
</feature>
<dbReference type="RefSeq" id="WP_230003025.1">
    <property type="nucleotide sequence ID" value="NZ_CP087134.1"/>
</dbReference>
<evidence type="ECO:0000313" key="2">
    <source>
        <dbReference type="EMBL" id="MDX6189838.1"/>
    </source>
</evidence>